<dbReference type="SUPFAM" id="SSF52980">
    <property type="entry name" value="Restriction endonuclease-like"/>
    <property type="match status" value="1"/>
</dbReference>
<reference evidence="2 3" key="2">
    <citation type="submission" date="2011-11" db="EMBL/GenBank/DDBJ databases">
        <authorList>
            <consortium name="US DOE Joint Genome Institute"/>
            <person name="Lucas S."/>
            <person name="Han J."/>
            <person name="Lapidus A."/>
            <person name="Cheng J.-F."/>
            <person name="Goodwin L."/>
            <person name="Pitluck S."/>
            <person name="Peters L."/>
            <person name="Ovchinnikova G."/>
            <person name="Zhang X."/>
            <person name="Detter J.C."/>
            <person name="Han C."/>
            <person name="Tapia R."/>
            <person name="Land M."/>
            <person name="Hauser L."/>
            <person name="Kyrpides N."/>
            <person name="Ivanova N."/>
            <person name="Pagani I."/>
            <person name="Vogl K."/>
            <person name="Liu Z."/>
            <person name="Overmann J."/>
            <person name="Frigaard N.-U."/>
            <person name="Bryant D."/>
            <person name="Woyke T."/>
        </authorList>
    </citation>
    <scope>NUCLEOTIDE SEQUENCE [LARGE SCALE GENOMIC DNA]</scope>
    <source>
        <strain evidence="2 3">970</strain>
    </source>
</reference>
<accession>H8Z0H0</accession>
<dbReference type="CDD" id="cd06260">
    <property type="entry name" value="DUF820-like"/>
    <property type="match status" value="1"/>
</dbReference>
<sequence length="194" mass="22008">MPVVEAEPTFEEARPIFRLGVDAYHQMIRAGIFDEDDRVELIEGELRAMTPINPGHAGKNKRLNRLLTLRVGDAALVSVQDPLTLAPRSEPEPDLMLLRPRDDFYEGANPTPADTLLVIEICDTSLPYDREVKVPLYAAYGVPEVWLVDLKHRRLDLYRDPGPDGYRQVLRPDPSEVLAPLLLPSLHLRVDEIW</sequence>
<dbReference type="STRING" id="631362.Thi970DRAFT_01465"/>
<dbReference type="InterPro" id="IPR012296">
    <property type="entry name" value="Nuclease_put_TT1808"/>
</dbReference>
<evidence type="ECO:0000313" key="2">
    <source>
        <dbReference type="EMBL" id="EIC21271.1"/>
    </source>
</evidence>
<evidence type="ECO:0000313" key="3">
    <source>
        <dbReference type="Proteomes" id="UP000002964"/>
    </source>
</evidence>
<dbReference type="Gene3D" id="3.90.1570.10">
    <property type="entry name" value="tt1808, chain A"/>
    <property type="match status" value="1"/>
</dbReference>
<dbReference type="Proteomes" id="UP000002964">
    <property type="component" value="Unassembled WGS sequence"/>
</dbReference>
<proteinExistence type="predicted"/>
<dbReference type="EMBL" id="JH603169">
    <property type="protein sequence ID" value="EIC21271.1"/>
    <property type="molecule type" value="Genomic_DNA"/>
</dbReference>
<dbReference type="RefSeq" id="WP_009147857.1">
    <property type="nucleotide sequence ID" value="NZ_CP121471.1"/>
</dbReference>
<dbReference type="OrthoDB" id="196625at2"/>
<dbReference type="Pfam" id="PF05685">
    <property type="entry name" value="Uma2"/>
    <property type="match status" value="1"/>
</dbReference>
<gene>
    <name evidence="2" type="ORF">Thi970DRAFT_01465</name>
</gene>
<dbReference type="InterPro" id="IPR011335">
    <property type="entry name" value="Restrct_endonuc-II-like"/>
</dbReference>
<dbReference type="InterPro" id="IPR008538">
    <property type="entry name" value="Uma2"/>
</dbReference>
<name>H8Z0H0_9GAMM</name>
<keyword evidence="3" id="KW-1185">Reference proteome</keyword>
<dbReference type="PANTHER" id="PTHR35400:SF1">
    <property type="entry name" value="SLR1083 PROTEIN"/>
    <property type="match status" value="1"/>
</dbReference>
<protein>
    <recommendedName>
        <fullName evidence="1">Putative restriction endonuclease domain-containing protein</fullName>
    </recommendedName>
</protein>
<feature type="domain" description="Putative restriction endonuclease" evidence="1">
    <location>
        <begin position="22"/>
        <end position="190"/>
    </location>
</feature>
<dbReference type="HOGENOM" id="CLU_076312_2_0_6"/>
<dbReference type="AlphaFoldDB" id="H8Z0H0"/>
<organism evidence="2 3">
    <name type="scientific">Thiorhodovibrio frisius</name>
    <dbReference type="NCBI Taxonomy" id="631362"/>
    <lineage>
        <taxon>Bacteria</taxon>
        <taxon>Pseudomonadati</taxon>
        <taxon>Pseudomonadota</taxon>
        <taxon>Gammaproteobacteria</taxon>
        <taxon>Chromatiales</taxon>
        <taxon>Chromatiaceae</taxon>
        <taxon>Thiorhodovibrio</taxon>
    </lineage>
</organism>
<dbReference type="PANTHER" id="PTHR35400">
    <property type="entry name" value="SLR1083 PROTEIN"/>
    <property type="match status" value="1"/>
</dbReference>
<dbReference type="eggNOG" id="COG4636">
    <property type="taxonomic scope" value="Bacteria"/>
</dbReference>
<reference evidence="3" key="1">
    <citation type="submission" date="2011-06" db="EMBL/GenBank/DDBJ databases">
        <authorList>
            <consortium name="US DOE Joint Genome Institute (JGI-PGF)"/>
            <person name="Lucas S."/>
            <person name="Han J."/>
            <person name="Lapidus A."/>
            <person name="Cheng J.-F."/>
            <person name="Goodwin L."/>
            <person name="Pitluck S."/>
            <person name="Peters L."/>
            <person name="Land M.L."/>
            <person name="Hauser L."/>
            <person name="Vogl K."/>
            <person name="Liu Z."/>
            <person name="Overmann J."/>
            <person name="Frigaard N.-U."/>
            <person name="Bryant D.A."/>
            <person name="Woyke T.J."/>
        </authorList>
    </citation>
    <scope>NUCLEOTIDE SEQUENCE [LARGE SCALE GENOMIC DNA]</scope>
    <source>
        <strain evidence="3">970</strain>
    </source>
</reference>
<evidence type="ECO:0000259" key="1">
    <source>
        <dbReference type="Pfam" id="PF05685"/>
    </source>
</evidence>